<feature type="chain" id="PRO_5045077631" evidence="2">
    <location>
        <begin position="21"/>
        <end position="223"/>
    </location>
</feature>
<gene>
    <name evidence="5" type="primary">LOC108074039</name>
</gene>
<sequence>MKTTVIQIVAFACLLGLVMPLPEGDQFLDAECGIRAQHRSKRVVNGTVADMTSSPWMVFLRDEDYFICGGTLISNPILLLQGTVVFKANIRPICIARNTVEWAKSINEIQKLTGTGWGYTENGRTSNELRTLEIWRQTPDVCAEFVGLNVTSKQFCAGSRTSTMCNGDSGGPVGAMISTTKGDRFVQIGIASYTNYQCRRAVVFTDVLSHIDFILSVWRQYSS</sequence>
<reference evidence="5" key="1">
    <citation type="submission" date="2025-08" db="UniProtKB">
        <authorList>
            <consortium name="RefSeq"/>
        </authorList>
    </citation>
    <scope>IDENTIFICATION</scope>
    <source>
        <strain evidence="5">14028-0561.14</strain>
        <tissue evidence="5">Whole fly</tissue>
    </source>
</reference>
<accession>A0ABM4GHY8</accession>
<dbReference type="PANTHER" id="PTHR24252">
    <property type="entry name" value="ACROSIN-RELATED"/>
    <property type="match status" value="1"/>
</dbReference>
<dbReference type="InterPro" id="IPR001254">
    <property type="entry name" value="Trypsin_dom"/>
</dbReference>
<evidence type="ECO:0000256" key="2">
    <source>
        <dbReference type="SAM" id="SignalP"/>
    </source>
</evidence>
<organism evidence="4 5">
    <name type="scientific">Drosophila kikkawai</name>
    <name type="common">Fruit fly</name>
    <dbReference type="NCBI Taxonomy" id="30033"/>
    <lineage>
        <taxon>Eukaryota</taxon>
        <taxon>Metazoa</taxon>
        <taxon>Ecdysozoa</taxon>
        <taxon>Arthropoda</taxon>
        <taxon>Hexapoda</taxon>
        <taxon>Insecta</taxon>
        <taxon>Pterygota</taxon>
        <taxon>Neoptera</taxon>
        <taxon>Endopterygota</taxon>
        <taxon>Diptera</taxon>
        <taxon>Brachycera</taxon>
        <taxon>Muscomorpha</taxon>
        <taxon>Ephydroidea</taxon>
        <taxon>Drosophilidae</taxon>
        <taxon>Drosophila</taxon>
        <taxon>Sophophora</taxon>
    </lineage>
</organism>
<keyword evidence="4" id="KW-1185">Reference proteome</keyword>
<feature type="signal peptide" evidence="2">
    <location>
        <begin position="1"/>
        <end position="20"/>
    </location>
</feature>
<feature type="domain" description="Peptidase S1" evidence="3">
    <location>
        <begin position="43"/>
        <end position="223"/>
    </location>
</feature>
<dbReference type="RefSeq" id="XP_070142331.1">
    <property type="nucleotide sequence ID" value="XM_070286230.1"/>
</dbReference>
<dbReference type="Pfam" id="PF00089">
    <property type="entry name" value="Trypsin"/>
    <property type="match status" value="1"/>
</dbReference>
<dbReference type="InterPro" id="IPR043504">
    <property type="entry name" value="Peptidase_S1_PA_chymotrypsin"/>
</dbReference>
<keyword evidence="2" id="KW-0732">Signal</keyword>
<evidence type="ECO:0000256" key="1">
    <source>
        <dbReference type="ARBA" id="ARBA00023157"/>
    </source>
</evidence>
<evidence type="ECO:0000313" key="5">
    <source>
        <dbReference type="RefSeq" id="XP_070142331.1"/>
    </source>
</evidence>
<proteinExistence type="predicted"/>
<dbReference type="SUPFAM" id="SSF50494">
    <property type="entry name" value="Trypsin-like serine proteases"/>
    <property type="match status" value="1"/>
</dbReference>
<dbReference type="Gene3D" id="2.40.10.10">
    <property type="entry name" value="Trypsin-like serine proteases"/>
    <property type="match status" value="3"/>
</dbReference>
<keyword evidence="1" id="KW-1015">Disulfide bond</keyword>
<evidence type="ECO:0000259" key="3">
    <source>
        <dbReference type="PROSITE" id="PS50240"/>
    </source>
</evidence>
<name>A0ABM4GHY8_DROKI</name>
<dbReference type="InterPro" id="IPR009003">
    <property type="entry name" value="Peptidase_S1_PA"/>
</dbReference>
<dbReference type="PANTHER" id="PTHR24252:SF7">
    <property type="entry name" value="HYALIN"/>
    <property type="match status" value="1"/>
</dbReference>
<dbReference type="PROSITE" id="PS50240">
    <property type="entry name" value="TRYPSIN_DOM"/>
    <property type="match status" value="1"/>
</dbReference>
<dbReference type="GeneID" id="108074039"/>
<protein>
    <submittedName>
        <fullName evidence="5">Chymotrypsin-like protease CTRL-1</fullName>
    </submittedName>
</protein>
<dbReference type="Proteomes" id="UP001652661">
    <property type="component" value="Chromosome 3R"/>
</dbReference>
<dbReference type="SMART" id="SM00020">
    <property type="entry name" value="Tryp_SPc"/>
    <property type="match status" value="1"/>
</dbReference>
<evidence type="ECO:0000313" key="4">
    <source>
        <dbReference type="Proteomes" id="UP001652661"/>
    </source>
</evidence>